<keyword evidence="1" id="KW-0472">Membrane</keyword>
<dbReference type="AlphaFoldDB" id="A0AAP0MG68"/>
<feature type="transmembrane region" description="Helical" evidence="1">
    <location>
        <begin position="36"/>
        <end position="55"/>
    </location>
</feature>
<evidence type="ECO:0000313" key="3">
    <source>
        <dbReference type="Proteomes" id="UP001428341"/>
    </source>
</evidence>
<organism evidence="2 3">
    <name type="scientific">Citrus x changshan-huyou</name>
    <dbReference type="NCBI Taxonomy" id="2935761"/>
    <lineage>
        <taxon>Eukaryota</taxon>
        <taxon>Viridiplantae</taxon>
        <taxon>Streptophyta</taxon>
        <taxon>Embryophyta</taxon>
        <taxon>Tracheophyta</taxon>
        <taxon>Spermatophyta</taxon>
        <taxon>Magnoliopsida</taxon>
        <taxon>eudicotyledons</taxon>
        <taxon>Gunneridae</taxon>
        <taxon>Pentapetalae</taxon>
        <taxon>rosids</taxon>
        <taxon>malvids</taxon>
        <taxon>Sapindales</taxon>
        <taxon>Rutaceae</taxon>
        <taxon>Aurantioideae</taxon>
        <taxon>Citrus</taxon>
    </lineage>
</organism>
<protein>
    <submittedName>
        <fullName evidence="2">Uncharacterized protein</fullName>
    </submittedName>
</protein>
<feature type="transmembrane region" description="Helical" evidence="1">
    <location>
        <begin position="7"/>
        <end position="30"/>
    </location>
</feature>
<comment type="caution">
    <text evidence="2">The sequence shown here is derived from an EMBL/GenBank/DDBJ whole genome shotgun (WGS) entry which is preliminary data.</text>
</comment>
<accession>A0AAP0MG68</accession>
<evidence type="ECO:0000256" key="1">
    <source>
        <dbReference type="SAM" id="Phobius"/>
    </source>
</evidence>
<keyword evidence="1" id="KW-1133">Transmembrane helix</keyword>
<dbReference type="Proteomes" id="UP001428341">
    <property type="component" value="Unassembled WGS sequence"/>
</dbReference>
<name>A0AAP0MG68_9ROSI</name>
<reference evidence="2 3" key="1">
    <citation type="submission" date="2024-05" db="EMBL/GenBank/DDBJ databases">
        <title>Haplotype-resolved chromosome-level genome assembly of Huyou (Citrus changshanensis).</title>
        <authorList>
            <person name="Miao C."/>
            <person name="Chen W."/>
            <person name="Wu Y."/>
            <person name="Wang L."/>
            <person name="Zhao S."/>
            <person name="Grierson D."/>
            <person name="Xu C."/>
            <person name="Chen K."/>
        </authorList>
    </citation>
    <scope>NUCLEOTIDE SEQUENCE [LARGE SCALE GENOMIC DNA]</scope>
    <source>
        <strain evidence="2">01-14</strain>
        <tissue evidence="2">Leaf</tissue>
    </source>
</reference>
<proteinExistence type="predicted"/>
<evidence type="ECO:0000313" key="2">
    <source>
        <dbReference type="EMBL" id="KAK9202541.1"/>
    </source>
</evidence>
<sequence length="91" mass="10592">MAKNPLRVLVTGAAGWLHVEVFVYILSLKLFCEMEYFYIILFQKILVVLFCVTLFRKIIRHMWSFLDIPKEPCRVLVTGATGKLALKKMDL</sequence>
<gene>
    <name evidence="2" type="ORF">WN944_017752</name>
</gene>
<keyword evidence="3" id="KW-1185">Reference proteome</keyword>
<dbReference type="EMBL" id="JBCGBO010000005">
    <property type="protein sequence ID" value="KAK9202541.1"/>
    <property type="molecule type" value="Genomic_DNA"/>
</dbReference>
<keyword evidence="1" id="KW-0812">Transmembrane</keyword>